<organism evidence="4 5">
    <name type="scientific">Candidatus Hepatoplasma crinochetorum Av</name>
    <dbReference type="NCBI Taxonomy" id="1427984"/>
    <lineage>
        <taxon>Bacteria</taxon>
        <taxon>Bacillati</taxon>
        <taxon>Mycoplasmatota</taxon>
        <taxon>Mollicutes</taxon>
        <taxon>Candidatus Hepatoplasmataceae</taxon>
        <taxon>Candidatus Hepatoplasma</taxon>
    </lineage>
</organism>
<reference evidence="4 5" key="1">
    <citation type="journal article" date="2014" name="Genome Biol. Evol.">
        <title>Phylogenomics of "Candidatus Hepatoplasma crinochetorum," a Lineage of Mollicutes Associated with Noninsect Arthropods.</title>
        <authorList>
            <person name="Leclercq S."/>
            <person name="Dittmer J."/>
            <person name="Bouchon D."/>
            <person name="Cordaux R."/>
        </authorList>
    </citation>
    <scope>NUCLEOTIDE SEQUENCE [LARGE SCALE GENOMIC DNA]</scope>
    <source>
        <strain evidence="4 5">Av</strain>
    </source>
</reference>
<gene>
    <name evidence="4" type="primary">ydfG_2</name>
    <name evidence="4" type="ORF">X271_00242</name>
</gene>
<dbReference type="eggNOG" id="COG0300">
    <property type="taxonomic scope" value="Bacteria"/>
</dbReference>
<dbReference type="Proteomes" id="UP000019450">
    <property type="component" value="Chromosome"/>
</dbReference>
<dbReference type="GO" id="GO:0016491">
    <property type="term" value="F:oxidoreductase activity"/>
    <property type="evidence" value="ECO:0007669"/>
    <property type="project" value="UniProtKB-KW"/>
</dbReference>
<sequence length="254" mass="29102">MKYTLITGASSGIGKGLAEKFASKRHNLIIAARRTNLLNEIKKELENRYKIDVVVFTVDLSKEQEVEKFYNDVKKYDIELFINNAGFGDLNLAWDSDLDKIKKMLDLNIKTLTTLSIMFIRDNLDNDVQLINVSSGAGYNIFAWSINYSASKVFVSAWTESVAKQLRKLNKKIKVKVLAPGVTKSEFSNQALLKTKLKKEQIEKYKNWKSKAILTSENLADETYKLYKSDKIVGIIKNNKLELSDGYYDIFWID</sequence>
<dbReference type="PRINTS" id="PR00081">
    <property type="entry name" value="GDHRDH"/>
</dbReference>
<dbReference type="InterPro" id="IPR002347">
    <property type="entry name" value="SDR_fam"/>
</dbReference>
<keyword evidence="5" id="KW-1185">Reference proteome</keyword>
<evidence type="ECO:0000313" key="5">
    <source>
        <dbReference type="Proteomes" id="UP000019450"/>
    </source>
</evidence>
<dbReference type="SUPFAM" id="SSF51735">
    <property type="entry name" value="NAD(P)-binding Rossmann-fold domains"/>
    <property type="match status" value="1"/>
</dbReference>
<dbReference type="STRING" id="1427984.X271_00242"/>
<dbReference type="InterPro" id="IPR036291">
    <property type="entry name" value="NAD(P)-bd_dom_sf"/>
</dbReference>
<keyword evidence="2 4" id="KW-0560">Oxidoreductase</keyword>
<dbReference type="EC" id="1.1.1.-" evidence="4"/>
<dbReference type="Pfam" id="PF00106">
    <property type="entry name" value="adh_short"/>
    <property type="match status" value="1"/>
</dbReference>
<dbReference type="AlphaFoldDB" id="W8GFH5"/>
<dbReference type="KEGG" id="hcr:X271_00242"/>
<name>W8GFH5_9MOLU</name>
<dbReference type="OrthoDB" id="9775296at2"/>
<evidence type="ECO:0000256" key="2">
    <source>
        <dbReference type="ARBA" id="ARBA00023002"/>
    </source>
</evidence>
<dbReference type="HOGENOM" id="CLU_010194_2_1_14"/>
<proteinExistence type="inferred from homology"/>
<dbReference type="PROSITE" id="PS00061">
    <property type="entry name" value="ADH_SHORT"/>
    <property type="match status" value="1"/>
</dbReference>
<comment type="similarity">
    <text evidence="1 3">Belongs to the short-chain dehydrogenases/reductases (SDR) family.</text>
</comment>
<accession>W8GFH5</accession>
<evidence type="ECO:0000256" key="3">
    <source>
        <dbReference type="RuleBase" id="RU000363"/>
    </source>
</evidence>
<dbReference type="InterPro" id="IPR020904">
    <property type="entry name" value="Sc_DH/Rdtase_CS"/>
</dbReference>
<protein>
    <submittedName>
        <fullName evidence="4">NADP-dependent 3-hydroxy acid dehydrogenase YdfG</fullName>
        <ecNumber evidence="4">1.1.1.-</ecNumber>
    </submittedName>
</protein>
<evidence type="ECO:0000256" key="1">
    <source>
        <dbReference type="ARBA" id="ARBA00006484"/>
    </source>
</evidence>
<dbReference type="Gene3D" id="3.40.50.720">
    <property type="entry name" value="NAD(P)-binding Rossmann-like Domain"/>
    <property type="match status" value="1"/>
</dbReference>
<dbReference type="PANTHER" id="PTHR42901">
    <property type="entry name" value="ALCOHOL DEHYDROGENASE"/>
    <property type="match status" value="1"/>
</dbReference>
<evidence type="ECO:0000313" key="4">
    <source>
        <dbReference type="EMBL" id="AHK22348.1"/>
    </source>
</evidence>
<dbReference type="PRINTS" id="PR00080">
    <property type="entry name" value="SDRFAMILY"/>
</dbReference>
<dbReference type="RefSeq" id="WP_025208650.1">
    <property type="nucleotide sequence ID" value="NZ_CP006932.1"/>
</dbReference>
<dbReference type="PANTHER" id="PTHR42901:SF1">
    <property type="entry name" value="ALCOHOL DEHYDROGENASE"/>
    <property type="match status" value="1"/>
</dbReference>
<dbReference type="EMBL" id="CP006932">
    <property type="protein sequence ID" value="AHK22348.1"/>
    <property type="molecule type" value="Genomic_DNA"/>
</dbReference>